<comment type="caution">
    <text evidence="1">The sequence shown here is derived from an EMBL/GenBank/DDBJ whole genome shotgun (WGS) entry which is preliminary data.</text>
</comment>
<evidence type="ECO:0000313" key="1">
    <source>
        <dbReference type="EMBL" id="CAG8589092.1"/>
    </source>
</evidence>
<organism evidence="1 2">
    <name type="scientific">Acaulospora colombiana</name>
    <dbReference type="NCBI Taxonomy" id="27376"/>
    <lineage>
        <taxon>Eukaryota</taxon>
        <taxon>Fungi</taxon>
        <taxon>Fungi incertae sedis</taxon>
        <taxon>Mucoromycota</taxon>
        <taxon>Glomeromycotina</taxon>
        <taxon>Glomeromycetes</taxon>
        <taxon>Diversisporales</taxon>
        <taxon>Acaulosporaceae</taxon>
        <taxon>Acaulospora</taxon>
    </lineage>
</organism>
<evidence type="ECO:0000313" key="2">
    <source>
        <dbReference type="Proteomes" id="UP000789525"/>
    </source>
</evidence>
<protein>
    <submittedName>
        <fullName evidence="1">9814_t:CDS:1</fullName>
    </submittedName>
</protein>
<dbReference type="Proteomes" id="UP000789525">
    <property type="component" value="Unassembled WGS sequence"/>
</dbReference>
<name>A0ACA9MIS8_9GLOM</name>
<accession>A0ACA9MIS8</accession>
<proteinExistence type="predicted"/>
<dbReference type="EMBL" id="CAJVPT010012695">
    <property type="protein sequence ID" value="CAG8589092.1"/>
    <property type="molecule type" value="Genomic_DNA"/>
</dbReference>
<sequence>MSSPAPTVISTVTELIATTTISTIQPTKTVYDRDPYLDYQPAFAYSLPVQFLLTGAILAVCIILLIHLVFTVPYHWPLARLNYVLQMAGVCSLLLNLGITLSVILSDVHATSREWPYMLNYVAVDVPLTNWTQVGAGWWYALDAVTSGLAHKHGVPMAALLFLVAKVPPVWVPPLLWGVVLWQSFLGWWWYVGSAAPEPPPRVRSKKKRKGKGRGGEEGTRLGRVKTRLGFGDGDNQKLRRRARTGEANLNASSSQERDHTRNSRSSSPDWSSANEKNQPLPPKAPPTIWSSMANRIPDVIWSWFHRLRQEHRNAAELQAVENEQKRFEVYGDERSRGVPGSGWGLGSYALRADPANEEYDRHDRSRSNRLPDETDDNDIELRNMGDSDDRENRAQLVWDEEEERRRSRPRNKPTRPELQRLSTPGTSWSWKGPFQKWRLRDASTY</sequence>
<keyword evidence="2" id="KW-1185">Reference proteome</keyword>
<gene>
    <name evidence="1" type="ORF">ACOLOM_LOCUS6247</name>
</gene>
<reference evidence="1" key="1">
    <citation type="submission" date="2021-06" db="EMBL/GenBank/DDBJ databases">
        <authorList>
            <person name="Kallberg Y."/>
            <person name="Tangrot J."/>
            <person name="Rosling A."/>
        </authorList>
    </citation>
    <scope>NUCLEOTIDE SEQUENCE</scope>
    <source>
        <strain evidence="1">CL356</strain>
    </source>
</reference>